<dbReference type="InterPro" id="IPR000182">
    <property type="entry name" value="GNAT_dom"/>
</dbReference>
<keyword evidence="1" id="KW-0808">Transferase</keyword>
<dbReference type="SUPFAM" id="SSF55729">
    <property type="entry name" value="Acyl-CoA N-acyltransferases (Nat)"/>
    <property type="match status" value="1"/>
</dbReference>
<dbReference type="InterPro" id="IPR006464">
    <property type="entry name" value="AcTrfase_RimI/Ard1"/>
</dbReference>
<dbReference type="NCBIfam" id="TIGR01575">
    <property type="entry name" value="rimI"/>
    <property type="match status" value="1"/>
</dbReference>
<dbReference type="Gene3D" id="3.40.630.30">
    <property type="match status" value="1"/>
</dbReference>
<dbReference type="EMBL" id="BAABAT010000006">
    <property type="protein sequence ID" value="GAA4248611.1"/>
    <property type="molecule type" value="Genomic_DNA"/>
</dbReference>
<organism evidence="5 6">
    <name type="scientific">Dactylosporangium darangshiense</name>
    <dbReference type="NCBI Taxonomy" id="579108"/>
    <lineage>
        <taxon>Bacteria</taxon>
        <taxon>Bacillati</taxon>
        <taxon>Actinomycetota</taxon>
        <taxon>Actinomycetes</taxon>
        <taxon>Micromonosporales</taxon>
        <taxon>Micromonosporaceae</taxon>
        <taxon>Dactylosporangium</taxon>
    </lineage>
</organism>
<keyword evidence="2" id="KW-0012">Acyltransferase</keyword>
<reference evidence="6" key="1">
    <citation type="journal article" date="2019" name="Int. J. Syst. Evol. Microbiol.">
        <title>The Global Catalogue of Microorganisms (GCM) 10K type strain sequencing project: providing services to taxonomists for standard genome sequencing and annotation.</title>
        <authorList>
            <consortium name="The Broad Institute Genomics Platform"/>
            <consortium name="The Broad Institute Genome Sequencing Center for Infectious Disease"/>
            <person name="Wu L."/>
            <person name="Ma J."/>
        </authorList>
    </citation>
    <scope>NUCLEOTIDE SEQUENCE [LARGE SCALE GENOMIC DNA]</scope>
    <source>
        <strain evidence="6">JCM 17441</strain>
    </source>
</reference>
<keyword evidence="6" id="KW-1185">Reference proteome</keyword>
<dbReference type="PANTHER" id="PTHR43877">
    <property type="entry name" value="AMINOALKYLPHOSPHONATE N-ACETYLTRANSFERASE-RELATED-RELATED"/>
    <property type="match status" value="1"/>
</dbReference>
<dbReference type="PROSITE" id="PS51186">
    <property type="entry name" value="GNAT"/>
    <property type="match status" value="1"/>
</dbReference>
<evidence type="ECO:0000259" key="4">
    <source>
        <dbReference type="PROSITE" id="PS51186"/>
    </source>
</evidence>
<evidence type="ECO:0000256" key="1">
    <source>
        <dbReference type="ARBA" id="ARBA00022679"/>
    </source>
</evidence>
<proteinExistence type="predicted"/>
<feature type="compositionally biased region" description="Low complexity" evidence="3">
    <location>
        <begin position="54"/>
        <end position="77"/>
    </location>
</feature>
<dbReference type="CDD" id="cd04301">
    <property type="entry name" value="NAT_SF"/>
    <property type="match status" value="1"/>
</dbReference>
<feature type="region of interest" description="Disordered" evidence="3">
    <location>
        <begin position="51"/>
        <end position="139"/>
    </location>
</feature>
<dbReference type="Proteomes" id="UP001500620">
    <property type="component" value="Unassembled WGS sequence"/>
</dbReference>
<evidence type="ECO:0000313" key="6">
    <source>
        <dbReference type="Proteomes" id="UP001500620"/>
    </source>
</evidence>
<comment type="caution">
    <text evidence="5">The sequence shown here is derived from an EMBL/GenBank/DDBJ whole genome shotgun (WGS) entry which is preliminary data.</text>
</comment>
<dbReference type="InterPro" id="IPR016181">
    <property type="entry name" value="Acyl_CoA_acyltransferase"/>
</dbReference>
<dbReference type="InterPro" id="IPR050832">
    <property type="entry name" value="Bact_Acetyltransf"/>
</dbReference>
<gene>
    <name evidence="5" type="ORF">GCM10022255_029330</name>
</gene>
<evidence type="ECO:0000256" key="2">
    <source>
        <dbReference type="ARBA" id="ARBA00023315"/>
    </source>
</evidence>
<feature type="compositionally biased region" description="Low complexity" evidence="3">
    <location>
        <begin position="91"/>
        <end position="107"/>
    </location>
</feature>
<sequence length="239" mass="24884">MSIDLAELRWFHIEELLPIEDELFGEERWSAGMFWNELANGHHYLIAVDRDTEPSSPGARPSSPRGPSPVAGPASGSTLGSRSAAIGSVDSASVESTSVGSASVESGSVGGGSVGSGSGDGGSGPAVGEHGAEPGAGGRRGRIVGYAGLAVSPPDEAWVQNIGVRGDAQRRGIGRRLLEALLDEAARRGARQVLLEVAVDNAPAQKLYAQYGFEAVGIRRGYYQPSNTDALVMMREQQD</sequence>
<evidence type="ECO:0000313" key="5">
    <source>
        <dbReference type="EMBL" id="GAA4248611.1"/>
    </source>
</evidence>
<feature type="domain" description="N-acetyltransferase" evidence="4">
    <location>
        <begin position="141"/>
        <end position="238"/>
    </location>
</feature>
<evidence type="ECO:0000256" key="3">
    <source>
        <dbReference type="SAM" id="MobiDB-lite"/>
    </source>
</evidence>
<name>A0ABP8D6G6_9ACTN</name>
<feature type="compositionally biased region" description="Gly residues" evidence="3">
    <location>
        <begin position="108"/>
        <end position="125"/>
    </location>
</feature>
<accession>A0ABP8D6G6</accession>
<protein>
    <recommendedName>
        <fullName evidence="4">N-acetyltransferase domain-containing protein</fullName>
    </recommendedName>
</protein>
<dbReference type="Pfam" id="PF00583">
    <property type="entry name" value="Acetyltransf_1"/>
    <property type="match status" value="1"/>
</dbReference>